<dbReference type="Pfam" id="PF11066">
    <property type="entry name" value="DUF2867"/>
    <property type="match status" value="1"/>
</dbReference>
<dbReference type="EMBL" id="CP023067">
    <property type="protein sequence ID" value="ASY64550.1"/>
    <property type="molecule type" value="Genomic_DNA"/>
</dbReference>
<protein>
    <recommendedName>
        <fullName evidence="3">DUF2867 domain-containing protein</fullName>
    </recommendedName>
</protein>
<dbReference type="eggNOG" id="ENOG5032UR5">
    <property type="taxonomic scope" value="Bacteria"/>
</dbReference>
<sequence length="169" mass="18499">MPKGLARANEEFMRPRSVAARLPNAWLPGADWADCHELLFIGERVSALEAASRTLGSAPRWVRTLLGLRNRLTSPLGLKATAPAADSGLVGAFPIVRGGEHETVLGFDDRHLDFRIIVEVRDGPAESQVIGITTLVRRRNLFGYLYLAAVTPFHKAIVPALLAELNARR</sequence>
<name>A0A249PF23_9HYPH</name>
<accession>A0A249PF23</accession>
<dbReference type="Proteomes" id="UP000217211">
    <property type="component" value="Chromosome"/>
</dbReference>
<gene>
    <name evidence="1" type="ORF">SJ05684_c31260</name>
</gene>
<evidence type="ECO:0000313" key="2">
    <source>
        <dbReference type="Proteomes" id="UP000217211"/>
    </source>
</evidence>
<dbReference type="InterPro" id="IPR021295">
    <property type="entry name" value="DUF2867"/>
</dbReference>
<reference evidence="1 2" key="1">
    <citation type="submission" date="2017-08" db="EMBL/GenBank/DDBJ databases">
        <title>Multipartite genome sequences of Sinorhizobium species nodulating soybeans.</title>
        <authorList>
            <person name="Tian C.F."/>
        </authorList>
    </citation>
    <scope>NUCLEOTIDE SEQUENCE [LARGE SCALE GENOMIC DNA]</scope>
    <source>
        <strain evidence="1 2">CCBAU 05684</strain>
    </source>
</reference>
<evidence type="ECO:0008006" key="3">
    <source>
        <dbReference type="Google" id="ProtNLM"/>
    </source>
</evidence>
<dbReference type="KEGG" id="esj:SJ05684_c31260"/>
<evidence type="ECO:0000313" key="1">
    <source>
        <dbReference type="EMBL" id="ASY64550.1"/>
    </source>
</evidence>
<dbReference type="AlphaFoldDB" id="A0A249PF23"/>
<organism evidence="1 2">
    <name type="scientific">Sinorhizobium sojae CCBAU 05684</name>
    <dbReference type="NCBI Taxonomy" id="716928"/>
    <lineage>
        <taxon>Bacteria</taxon>
        <taxon>Pseudomonadati</taxon>
        <taxon>Pseudomonadota</taxon>
        <taxon>Alphaproteobacteria</taxon>
        <taxon>Hyphomicrobiales</taxon>
        <taxon>Rhizobiaceae</taxon>
        <taxon>Sinorhizobium/Ensifer group</taxon>
        <taxon>Sinorhizobium</taxon>
    </lineage>
</organism>
<proteinExistence type="predicted"/>
<keyword evidence="2" id="KW-1185">Reference proteome</keyword>
<dbReference type="STRING" id="716928.GCA_000261485_01355"/>